<keyword evidence="8" id="KW-1185">Reference proteome</keyword>
<dbReference type="GO" id="GO:0000428">
    <property type="term" value="C:DNA-directed RNA polymerase complex"/>
    <property type="evidence" value="ECO:0007669"/>
    <property type="project" value="UniProtKB-KW"/>
</dbReference>
<evidence type="ECO:0000259" key="6">
    <source>
        <dbReference type="Pfam" id="PF08281"/>
    </source>
</evidence>
<dbReference type="Proteomes" id="UP000606044">
    <property type="component" value="Unassembled WGS sequence"/>
</dbReference>
<keyword evidence="2" id="KW-0805">Transcription regulation</keyword>
<dbReference type="InterPro" id="IPR007627">
    <property type="entry name" value="RNA_pol_sigma70_r2"/>
</dbReference>
<evidence type="ECO:0000256" key="3">
    <source>
        <dbReference type="ARBA" id="ARBA00023082"/>
    </source>
</evidence>
<gene>
    <name evidence="7" type="ORF">GCM10007301_42960</name>
</gene>
<dbReference type="GO" id="GO:0006352">
    <property type="term" value="P:DNA-templated transcription initiation"/>
    <property type="evidence" value="ECO:0007669"/>
    <property type="project" value="InterPro"/>
</dbReference>
<reference evidence="7" key="2">
    <citation type="submission" date="2020-09" db="EMBL/GenBank/DDBJ databases">
        <authorList>
            <person name="Sun Q."/>
            <person name="Sedlacek I."/>
        </authorList>
    </citation>
    <scope>NUCLEOTIDE SEQUENCE</scope>
    <source>
        <strain evidence="7">CCM 7897</strain>
    </source>
</reference>
<dbReference type="NCBIfam" id="TIGR02937">
    <property type="entry name" value="sigma70-ECF"/>
    <property type="match status" value="1"/>
</dbReference>
<dbReference type="InterPro" id="IPR013249">
    <property type="entry name" value="RNA_pol_sigma70_r4_t2"/>
</dbReference>
<dbReference type="RefSeq" id="WP_188582419.1">
    <property type="nucleotide sequence ID" value="NZ_BMCT01000007.1"/>
</dbReference>
<dbReference type="CDD" id="cd06171">
    <property type="entry name" value="Sigma70_r4"/>
    <property type="match status" value="1"/>
</dbReference>
<feature type="domain" description="RNA polymerase sigma-70 region 2" evidence="5">
    <location>
        <begin position="8"/>
        <end position="75"/>
    </location>
</feature>
<reference evidence="7" key="1">
    <citation type="journal article" date="2014" name="Int. J. Syst. Evol. Microbiol.">
        <title>Complete genome sequence of Corynebacterium casei LMG S-19264T (=DSM 44701T), isolated from a smear-ripened cheese.</title>
        <authorList>
            <consortium name="US DOE Joint Genome Institute (JGI-PGF)"/>
            <person name="Walter F."/>
            <person name="Albersmeier A."/>
            <person name="Kalinowski J."/>
            <person name="Ruckert C."/>
        </authorList>
    </citation>
    <scope>NUCLEOTIDE SEQUENCE</scope>
    <source>
        <strain evidence="7">CCM 7897</strain>
    </source>
</reference>
<dbReference type="InterPro" id="IPR039425">
    <property type="entry name" value="RNA_pol_sigma-70-like"/>
</dbReference>
<evidence type="ECO:0000256" key="4">
    <source>
        <dbReference type="ARBA" id="ARBA00023163"/>
    </source>
</evidence>
<dbReference type="EMBL" id="BMCT01000007">
    <property type="protein sequence ID" value="GGF78360.1"/>
    <property type="molecule type" value="Genomic_DNA"/>
</dbReference>
<feature type="domain" description="RNA polymerase sigma factor 70 region 4 type 2" evidence="6">
    <location>
        <begin position="110"/>
        <end position="159"/>
    </location>
</feature>
<dbReference type="Gene3D" id="1.10.1740.10">
    <property type="match status" value="1"/>
</dbReference>
<protein>
    <submittedName>
        <fullName evidence="7">DNA-directed RNA polymerase sigma-70 factor</fullName>
    </submittedName>
</protein>
<accession>A0A917CBG5</accession>
<dbReference type="PANTHER" id="PTHR43133">
    <property type="entry name" value="RNA POLYMERASE ECF-TYPE SIGMA FACTO"/>
    <property type="match status" value="1"/>
</dbReference>
<dbReference type="AlphaFoldDB" id="A0A917CBG5"/>
<keyword evidence="3" id="KW-0731">Sigma factor</keyword>
<dbReference type="Gene3D" id="1.10.10.10">
    <property type="entry name" value="Winged helix-like DNA-binding domain superfamily/Winged helix DNA-binding domain"/>
    <property type="match status" value="1"/>
</dbReference>
<dbReference type="GO" id="GO:0016987">
    <property type="term" value="F:sigma factor activity"/>
    <property type="evidence" value="ECO:0007669"/>
    <property type="project" value="UniProtKB-KW"/>
</dbReference>
<evidence type="ECO:0000256" key="2">
    <source>
        <dbReference type="ARBA" id="ARBA00023015"/>
    </source>
</evidence>
<keyword evidence="4" id="KW-0804">Transcription</keyword>
<dbReference type="InterPro" id="IPR013325">
    <property type="entry name" value="RNA_pol_sigma_r2"/>
</dbReference>
<dbReference type="PANTHER" id="PTHR43133:SF63">
    <property type="entry name" value="RNA POLYMERASE SIGMA FACTOR FECI-RELATED"/>
    <property type="match status" value="1"/>
</dbReference>
<dbReference type="SUPFAM" id="SSF88659">
    <property type="entry name" value="Sigma3 and sigma4 domains of RNA polymerase sigma factors"/>
    <property type="match status" value="1"/>
</dbReference>
<keyword evidence="7" id="KW-0240">DNA-directed RNA polymerase</keyword>
<evidence type="ECO:0000313" key="7">
    <source>
        <dbReference type="EMBL" id="GGF78360.1"/>
    </source>
</evidence>
<organism evidence="7 8">
    <name type="scientific">Azorhizobium oxalatiphilum</name>
    <dbReference type="NCBI Taxonomy" id="980631"/>
    <lineage>
        <taxon>Bacteria</taxon>
        <taxon>Pseudomonadati</taxon>
        <taxon>Pseudomonadota</taxon>
        <taxon>Alphaproteobacteria</taxon>
        <taxon>Hyphomicrobiales</taxon>
        <taxon>Xanthobacteraceae</taxon>
        <taxon>Azorhizobium</taxon>
    </lineage>
</organism>
<dbReference type="Pfam" id="PF04542">
    <property type="entry name" value="Sigma70_r2"/>
    <property type="match status" value="1"/>
</dbReference>
<name>A0A917CBG5_9HYPH</name>
<dbReference type="InterPro" id="IPR036388">
    <property type="entry name" value="WH-like_DNA-bd_sf"/>
</dbReference>
<dbReference type="Pfam" id="PF08281">
    <property type="entry name" value="Sigma70_r4_2"/>
    <property type="match status" value="1"/>
</dbReference>
<dbReference type="InterPro" id="IPR013324">
    <property type="entry name" value="RNA_pol_sigma_r3/r4-like"/>
</dbReference>
<evidence type="ECO:0000259" key="5">
    <source>
        <dbReference type="Pfam" id="PF04542"/>
    </source>
</evidence>
<comment type="caution">
    <text evidence="7">The sequence shown here is derived from an EMBL/GenBank/DDBJ whole genome shotgun (WGS) entry which is preliminary data.</text>
</comment>
<dbReference type="InterPro" id="IPR014284">
    <property type="entry name" value="RNA_pol_sigma-70_dom"/>
</dbReference>
<proteinExistence type="inferred from homology"/>
<comment type="similarity">
    <text evidence="1">Belongs to the sigma-70 factor family. ECF subfamily.</text>
</comment>
<dbReference type="SUPFAM" id="SSF88946">
    <property type="entry name" value="Sigma2 domain of RNA polymerase sigma factors"/>
    <property type="match status" value="1"/>
</dbReference>
<evidence type="ECO:0000256" key="1">
    <source>
        <dbReference type="ARBA" id="ARBA00010641"/>
    </source>
</evidence>
<evidence type="ECO:0000313" key="8">
    <source>
        <dbReference type="Proteomes" id="UP000606044"/>
    </source>
</evidence>
<sequence>MSWDLHDLFVRHARDITAALRRRGLTEETAADLTQDTFVRVLVSPPGQTATTHNPAAYLFRVARNLCVDHKRRERVLPGVDLSPDDFSAIVDPAPSPEATLYSRQRLELTEAALAELPERTRRAFQMHRVEEMTLAEVAAELGLSTSRTWTLIRDAYEHIAARLTGL</sequence>
<dbReference type="GO" id="GO:0003677">
    <property type="term" value="F:DNA binding"/>
    <property type="evidence" value="ECO:0007669"/>
    <property type="project" value="InterPro"/>
</dbReference>